<dbReference type="InterPro" id="IPR046867">
    <property type="entry name" value="AldOxase/xan_DH_MoCoBD2"/>
</dbReference>
<dbReference type="RefSeq" id="WP_115515767.1">
    <property type="nucleotide sequence ID" value="NZ_QRGO01000001.1"/>
</dbReference>
<gene>
    <name evidence="4" type="ORF">DXH78_03555</name>
</gene>
<dbReference type="PANTHER" id="PTHR11908">
    <property type="entry name" value="XANTHINE DEHYDROGENASE"/>
    <property type="match status" value="1"/>
</dbReference>
<feature type="domain" description="Aldehyde oxidase/xanthine dehydrogenase a/b hammerhead" evidence="3">
    <location>
        <begin position="24"/>
        <end position="138"/>
    </location>
</feature>
<protein>
    <submittedName>
        <fullName evidence="4">Xanthine dehydrogenase family protein molybdopterin-binding subunit</fullName>
    </submittedName>
</protein>
<dbReference type="InterPro" id="IPR036856">
    <property type="entry name" value="Ald_Oxase/Xan_DH_a/b_sf"/>
</dbReference>
<dbReference type="Pfam" id="PF01315">
    <property type="entry name" value="Ald_Xan_dh_C"/>
    <property type="match status" value="1"/>
</dbReference>
<dbReference type="Proteomes" id="UP000263993">
    <property type="component" value="Unassembled WGS sequence"/>
</dbReference>
<dbReference type="InterPro" id="IPR016208">
    <property type="entry name" value="Ald_Oxase/xanthine_DH-like"/>
</dbReference>
<dbReference type="GO" id="GO:0016491">
    <property type="term" value="F:oxidoreductase activity"/>
    <property type="evidence" value="ECO:0007669"/>
    <property type="project" value="UniProtKB-KW"/>
</dbReference>
<evidence type="ECO:0000259" key="3">
    <source>
        <dbReference type="SMART" id="SM01008"/>
    </source>
</evidence>
<dbReference type="InterPro" id="IPR000674">
    <property type="entry name" value="Ald_Oxase/Xan_DH_a/b"/>
</dbReference>
<keyword evidence="5" id="KW-1185">Reference proteome</keyword>
<dbReference type="SMART" id="SM01008">
    <property type="entry name" value="Ald_Xan_dh_C"/>
    <property type="match status" value="1"/>
</dbReference>
<dbReference type="Pfam" id="PF20256">
    <property type="entry name" value="MoCoBD_2"/>
    <property type="match status" value="1"/>
</dbReference>
<dbReference type="SUPFAM" id="SSF54665">
    <property type="entry name" value="CO dehydrogenase molybdoprotein N-domain-like"/>
    <property type="match status" value="1"/>
</dbReference>
<reference evidence="5" key="1">
    <citation type="submission" date="2018-08" db="EMBL/GenBank/DDBJ databases">
        <authorList>
            <person name="Kim S.-J."/>
            <person name="Jung G.-Y."/>
        </authorList>
    </citation>
    <scope>NUCLEOTIDE SEQUENCE [LARGE SCALE GENOMIC DNA]</scope>
    <source>
        <strain evidence="5">GY_H</strain>
    </source>
</reference>
<proteinExistence type="predicted"/>
<dbReference type="Gene3D" id="3.30.365.10">
    <property type="entry name" value="Aldehyde oxidase/xanthine dehydrogenase, molybdopterin binding domain"/>
    <property type="match status" value="4"/>
</dbReference>
<organism evidence="4 5">
    <name type="scientific">Undibacter mobilis</name>
    <dbReference type="NCBI Taxonomy" id="2292256"/>
    <lineage>
        <taxon>Bacteria</taxon>
        <taxon>Pseudomonadati</taxon>
        <taxon>Pseudomonadota</taxon>
        <taxon>Alphaproteobacteria</taxon>
        <taxon>Hyphomicrobiales</taxon>
        <taxon>Nitrobacteraceae</taxon>
        <taxon>Undibacter</taxon>
    </lineage>
</organism>
<comment type="caution">
    <text evidence="4">The sequence shown here is derived from an EMBL/GenBank/DDBJ whole genome shotgun (WGS) entry which is preliminary data.</text>
</comment>
<dbReference type="InterPro" id="IPR008274">
    <property type="entry name" value="AldOxase/xan_DH_MoCoBD1"/>
</dbReference>
<evidence type="ECO:0000313" key="4">
    <source>
        <dbReference type="EMBL" id="RDV03742.1"/>
    </source>
</evidence>
<dbReference type="PANTHER" id="PTHR11908:SF132">
    <property type="entry name" value="ALDEHYDE OXIDASE 1-RELATED"/>
    <property type="match status" value="1"/>
</dbReference>
<accession>A0A371B885</accession>
<dbReference type="OrthoDB" id="9763985at2"/>
<dbReference type="EMBL" id="QRGO01000001">
    <property type="protein sequence ID" value="RDV03742.1"/>
    <property type="molecule type" value="Genomic_DNA"/>
</dbReference>
<keyword evidence="2" id="KW-0560">Oxidoreductase</keyword>
<dbReference type="InterPro" id="IPR037165">
    <property type="entry name" value="AldOxase/xan_DH_Mopterin-bd_sf"/>
</dbReference>
<dbReference type="Gene3D" id="3.90.1170.50">
    <property type="entry name" value="Aldehyde oxidase/xanthine dehydrogenase, a/b hammerhead"/>
    <property type="match status" value="1"/>
</dbReference>
<evidence type="ECO:0000256" key="1">
    <source>
        <dbReference type="ARBA" id="ARBA00022505"/>
    </source>
</evidence>
<dbReference type="AlphaFoldDB" id="A0A371B885"/>
<name>A0A371B885_9BRAD</name>
<dbReference type="SUPFAM" id="SSF56003">
    <property type="entry name" value="Molybdenum cofactor-binding domain"/>
    <property type="match status" value="1"/>
</dbReference>
<evidence type="ECO:0000313" key="5">
    <source>
        <dbReference type="Proteomes" id="UP000263993"/>
    </source>
</evidence>
<dbReference type="Pfam" id="PF02738">
    <property type="entry name" value="MoCoBD_1"/>
    <property type="match status" value="1"/>
</dbReference>
<dbReference type="GO" id="GO:0005506">
    <property type="term" value="F:iron ion binding"/>
    <property type="evidence" value="ECO:0007669"/>
    <property type="project" value="InterPro"/>
</dbReference>
<evidence type="ECO:0000256" key="2">
    <source>
        <dbReference type="ARBA" id="ARBA00023002"/>
    </source>
</evidence>
<sequence>MAESKQKKFIGRSVPRLEDRPLLTGRGRFAADVNFPGQWAMRVVRSPIAHGRLNGIDASVALAMPGVHAVWTFADVAHIPPIPFRLTGLKALEPYQQRVLASDTVRYVGEPVAVVFADNAYLAEDAAEIVELDIEPLAPVMNATDAPGPFDTMQSTEPDIIRKGYGDVDAAFKAADFVVTLELSVGRHSGVPLETRGAIGYYNEALDRLEMHGAAKVPHWNRDTMGRMLGRSRDNFQLFEGHVGGGFGIRGEIYPEDVIVCAAALHFRKPIKWIEDRREHLISANHSRQQTHRVRAAIDAEGRILAIDNEFFHDNGAYMRTHAATVPDLAAAMLPGPYRIPAYRATAHLRLTNKTPCGTYRAPGRYESTFVRERLLDAIAANVGIDKVEVRKRNLLSKSAMPYTLGLETLGTHIVYDSGDYGLLLDKALERAGWPKLQKDMAKRRANGEMVGAGVAMFVEKSGLGPFDDVRVEVKNDGNIELITGAASVGQGIETAMAQICAETLGVDYTSVNVIHGQTDRIGRGLGAFASRVTVMTGEATKRASTRLRTHVLKLAAELMQADAGELDIVDGEIVHIGGVPGPSMKLADLAKARPGELIAEDTFESTHMVYPYGVHVAAVRVDAETGGITIEKYVMAYDVGKAVNPMLVEGQIAGGLAQGIGGALFEEFLYDESGEPLSVTFADYLMPTAHEVPESSILITEDAPSPLNSLGLKGAGEGGTTPVGAVLASAIDDALQRPGAILTLPVTPQRLRAICKK</sequence>
<keyword evidence="1" id="KW-0500">Molybdenum</keyword>